<comment type="caution">
    <text evidence="1">The sequence shown here is derived from an EMBL/GenBank/DDBJ whole genome shotgun (WGS) entry which is preliminary data.</text>
</comment>
<organism evidence="1 2">
    <name type="scientific">Dryococelus australis</name>
    <dbReference type="NCBI Taxonomy" id="614101"/>
    <lineage>
        <taxon>Eukaryota</taxon>
        <taxon>Metazoa</taxon>
        <taxon>Ecdysozoa</taxon>
        <taxon>Arthropoda</taxon>
        <taxon>Hexapoda</taxon>
        <taxon>Insecta</taxon>
        <taxon>Pterygota</taxon>
        <taxon>Neoptera</taxon>
        <taxon>Polyneoptera</taxon>
        <taxon>Phasmatodea</taxon>
        <taxon>Verophasmatodea</taxon>
        <taxon>Anareolatae</taxon>
        <taxon>Phasmatidae</taxon>
        <taxon>Eurycanthinae</taxon>
        <taxon>Dryococelus</taxon>
    </lineage>
</organism>
<dbReference type="SUPFAM" id="SSF53098">
    <property type="entry name" value="Ribonuclease H-like"/>
    <property type="match status" value="1"/>
</dbReference>
<dbReference type="InterPro" id="IPR012337">
    <property type="entry name" value="RNaseH-like_sf"/>
</dbReference>
<reference evidence="1 2" key="1">
    <citation type="submission" date="2023-02" db="EMBL/GenBank/DDBJ databases">
        <title>LHISI_Scaffold_Assembly.</title>
        <authorList>
            <person name="Stuart O.P."/>
            <person name="Cleave R."/>
            <person name="Magrath M.J.L."/>
            <person name="Mikheyev A.S."/>
        </authorList>
    </citation>
    <scope>NUCLEOTIDE SEQUENCE [LARGE SCALE GENOMIC DNA]</scope>
    <source>
        <strain evidence="1">Daus_M_001</strain>
        <tissue evidence="1">Leg muscle</tissue>
    </source>
</reference>
<evidence type="ECO:0000313" key="1">
    <source>
        <dbReference type="EMBL" id="KAJ8891234.1"/>
    </source>
</evidence>
<proteinExistence type="predicted"/>
<dbReference type="PANTHER" id="PTHR45749">
    <property type="match status" value="1"/>
</dbReference>
<name>A0ABQ9I4S0_9NEOP</name>
<accession>A0ABQ9I4S0</accession>
<dbReference type="Proteomes" id="UP001159363">
    <property type="component" value="Chromosome 3"/>
</dbReference>
<evidence type="ECO:0000313" key="2">
    <source>
        <dbReference type="Proteomes" id="UP001159363"/>
    </source>
</evidence>
<keyword evidence="2" id="KW-1185">Reference proteome</keyword>
<dbReference type="PANTHER" id="PTHR45749:SF21">
    <property type="entry name" value="DUF4371 DOMAIN-CONTAINING PROTEIN"/>
    <property type="match status" value="1"/>
</dbReference>
<protein>
    <submittedName>
        <fullName evidence="1">Uncharacterized protein</fullName>
    </submittedName>
</protein>
<gene>
    <name evidence="1" type="ORF">PR048_010749</name>
</gene>
<dbReference type="EMBL" id="JARBHB010000003">
    <property type="protein sequence ID" value="KAJ8891234.1"/>
    <property type="molecule type" value="Genomic_DNA"/>
</dbReference>
<sequence length="172" mass="19717">MEKLNLSWKSVLAVCFDGASEMYSRISGVQSRCKGINTKILYVHCFERCLNLVLQDLKNSLMFDFFGTVQLLYNFIEGTRHAILEQISKIVATKLRILKSLSRTRWACRAEAVAALKLFPMSSNIALSQNFEFFIGIELMHPILQMIVKFSKLLQDPKLDILTAMGEVRHLR</sequence>